<dbReference type="Pfam" id="PF13671">
    <property type="entry name" value="AAA_33"/>
    <property type="match status" value="1"/>
</dbReference>
<dbReference type="PANTHER" id="PTHR37807">
    <property type="entry name" value="OS07G0160300 PROTEIN"/>
    <property type="match status" value="1"/>
</dbReference>
<proteinExistence type="predicted"/>
<dbReference type="PANTHER" id="PTHR37807:SF3">
    <property type="entry name" value="OS07G0160300 PROTEIN"/>
    <property type="match status" value="1"/>
</dbReference>
<reference evidence="2 3" key="1">
    <citation type="submission" date="2019-10" db="EMBL/GenBank/DDBJ databases">
        <title>Nocardia macrotermitis sp. nov. and Nocardia aurantia sp. nov., isolated from the gut of fungus growing-termite Macrotermes natalensis.</title>
        <authorList>
            <person name="Benndorf R."/>
            <person name="Schwitalla J."/>
            <person name="Martin K."/>
            <person name="De Beer W."/>
            <person name="Kaster A.-K."/>
            <person name="Vollmers J."/>
            <person name="Poulsen M."/>
            <person name="Beemelmanns C."/>
        </authorList>
    </citation>
    <scope>NUCLEOTIDE SEQUENCE [LARGE SCALE GENOMIC DNA]</scope>
    <source>
        <strain evidence="2 3">RB56</strain>
    </source>
</reference>
<organism evidence="2 3">
    <name type="scientific">Nocardia aurantia</name>
    <dbReference type="NCBI Taxonomy" id="2585199"/>
    <lineage>
        <taxon>Bacteria</taxon>
        <taxon>Bacillati</taxon>
        <taxon>Actinomycetota</taxon>
        <taxon>Actinomycetes</taxon>
        <taxon>Mycobacteriales</taxon>
        <taxon>Nocardiaceae</taxon>
        <taxon>Nocardia</taxon>
    </lineage>
</organism>
<comment type="caution">
    <text evidence="2">The sequence shown here is derived from an EMBL/GenBank/DDBJ whole genome shotgun (WGS) entry which is preliminary data.</text>
</comment>
<dbReference type="InterPro" id="IPR027417">
    <property type="entry name" value="P-loop_NTPase"/>
</dbReference>
<evidence type="ECO:0008006" key="4">
    <source>
        <dbReference type="Google" id="ProtNLM"/>
    </source>
</evidence>
<protein>
    <recommendedName>
        <fullName evidence="4">Kinase</fullName>
    </recommendedName>
</protein>
<name>A0A7K0DUM4_9NOCA</name>
<feature type="region of interest" description="Disordered" evidence="1">
    <location>
        <begin position="173"/>
        <end position="210"/>
    </location>
</feature>
<evidence type="ECO:0000313" key="3">
    <source>
        <dbReference type="Proteomes" id="UP000431401"/>
    </source>
</evidence>
<dbReference type="Proteomes" id="UP000431401">
    <property type="component" value="Unassembled WGS sequence"/>
</dbReference>
<evidence type="ECO:0000313" key="2">
    <source>
        <dbReference type="EMBL" id="MQY29082.1"/>
    </source>
</evidence>
<gene>
    <name evidence="2" type="ORF">NRB56_46710</name>
</gene>
<dbReference type="EMBL" id="WEGI01000010">
    <property type="protein sequence ID" value="MQY29082.1"/>
    <property type="molecule type" value="Genomic_DNA"/>
</dbReference>
<evidence type="ECO:0000256" key="1">
    <source>
        <dbReference type="SAM" id="MobiDB-lite"/>
    </source>
</evidence>
<dbReference type="AlphaFoldDB" id="A0A7K0DUM4"/>
<dbReference type="Gene3D" id="3.40.50.300">
    <property type="entry name" value="P-loop containing nucleotide triphosphate hydrolases"/>
    <property type="match status" value="1"/>
</dbReference>
<sequence>MVELLVLVNGLPGSGKSTLGRALARTMDAQLLAKDTVKEILANCLDNTAELPALGGIAMDTIWALAQSLSGTVIVDSWWFRPRDLDFARSGIRRTGASRAVEIWCEVPAATARTRYASRRRDPAVYSDAQRLVKDWDTWAAHAAPLRLTATLMVDTSGPVDCTRLAERLRIAAGPPSTGQVPPTADLRSSGTGDGPGAAAVRATRDRPVH</sequence>
<dbReference type="OrthoDB" id="3819922at2"/>
<feature type="compositionally biased region" description="Polar residues" evidence="1">
    <location>
        <begin position="177"/>
        <end position="191"/>
    </location>
</feature>
<keyword evidence="3" id="KW-1185">Reference proteome</keyword>
<dbReference type="SUPFAM" id="SSF52540">
    <property type="entry name" value="P-loop containing nucleoside triphosphate hydrolases"/>
    <property type="match status" value="1"/>
</dbReference>
<accession>A0A7K0DUM4</accession>